<dbReference type="Proteomes" id="UP000683925">
    <property type="component" value="Unassembled WGS sequence"/>
</dbReference>
<comment type="caution">
    <text evidence="1">The sequence shown here is derived from an EMBL/GenBank/DDBJ whole genome shotgun (WGS) entry which is preliminary data.</text>
</comment>
<proteinExistence type="predicted"/>
<evidence type="ECO:0000313" key="1">
    <source>
        <dbReference type="EMBL" id="CAD8139836.1"/>
    </source>
</evidence>
<dbReference type="OMA" id="WTDIIMG"/>
<organism evidence="1 2">
    <name type="scientific">Paramecium octaurelia</name>
    <dbReference type="NCBI Taxonomy" id="43137"/>
    <lineage>
        <taxon>Eukaryota</taxon>
        <taxon>Sar</taxon>
        <taxon>Alveolata</taxon>
        <taxon>Ciliophora</taxon>
        <taxon>Intramacronucleata</taxon>
        <taxon>Oligohymenophorea</taxon>
        <taxon>Peniculida</taxon>
        <taxon>Parameciidae</taxon>
        <taxon>Paramecium</taxon>
    </lineage>
</organism>
<sequence length="645" mass="77436">MSNENYLKESAKFIRKVISFTITYRAAIERIYNFQRELKITILFSINHKNGNFEEISLFFEQNFRELPLQKYLLLQKTTLIVISKTKQFLQQWYDLITSQFKHKKPNIKMIQFYLYESLKYTQNMSIKFHREESYYLSYIFCNASKQVLEQLNGFKFKIWQHSSREVWTDIIMGNQLLQNQNVEFENSLVKIQKNINQIISYKIEKNLPKDQVKKYAIRQVIKLKLNLDGYAISYFFFTLPLLSLFYNLSKYQELLRLLYYLNKHNQYNGEQSKLLKDFIKQYNYKLQIYRQEQGEIQKIMSLMYEVPQIKAEENPNYIKYQIQELNNQAFFKTKYQFTQIKKRCSIILKGKDKRQNSPTMQQTQPLSQYYDTNILEKHAIFNKKQVVSQLNSYFQDNTININLKPSQNQNSFQSSYLKQSTSLKKNTKKESFSYIKSDRESMKYLDSIIQGSLRKESFYSYNELSKEMETNISVNSDEQKQLKTERSMLRSQSSREQKREINQQTKMAIFNLIEAKSLYYMEFQKANSKLENIKSLKDQQQKKMISDKLIQDIKYIQKQPSMIMSSDQLEEKDGKQIYKDVFNDLKKLADNYASRLSEFEKSSSNRQRIYTLQHQGVNQQYNGNTAINKFKELSKSIQKQKEFF</sequence>
<accession>A0A8S1SK60</accession>
<gene>
    <name evidence="1" type="ORF">POCTA_138.1.T0110093</name>
</gene>
<keyword evidence="2" id="KW-1185">Reference proteome</keyword>
<protein>
    <submittedName>
        <fullName evidence="1">Uncharacterized protein</fullName>
    </submittedName>
</protein>
<dbReference type="AlphaFoldDB" id="A0A8S1SK60"/>
<name>A0A8S1SK60_PAROT</name>
<dbReference type="EMBL" id="CAJJDP010000010">
    <property type="protein sequence ID" value="CAD8139836.1"/>
    <property type="molecule type" value="Genomic_DNA"/>
</dbReference>
<evidence type="ECO:0000313" key="2">
    <source>
        <dbReference type="Proteomes" id="UP000683925"/>
    </source>
</evidence>
<reference evidence="1" key="1">
    <citation type="submission" date="2021-01" db="EMBL/GenBank/DDBJ databases">
        <authorList>
            <consortium name="Genoscope - CEA"/>
            <person name="William W."/>
        </authorList>
    </citation>
    <scope>NUCLEOTIDE SEQUENCE</scope>
</reference>